<dbReference type="Pfam" id="PF12802">
    <property type="entry name" value="MarR_2"/>
    <property type="match status" value="1"/>
</dbReference>
<feature type="domain" description="HTH marR-type" evidence="1">
    <location>
        <begin position="24"/>
        <end position="160"/>
    </location>
</feature>
<dbReference type="Gene3D" id="1.10.10.10">
    <property type="entry name" value="Winged helix-like DNA-binding domain superfamily/Winged helix DNA-binding domain"/>
    <property type="match status" value="1"/>
</dbReference>
<evidence type="ECO:0000313" key="3">
    <source>
        <dbReference type="Proteomes" id="UP001501586"/>
    </source>
</evidence>
<proteinExistence type="predicted"/>
<dbReference type="PANTHER" id="PTHR33164:SF99">
    <property type="entry name" value="MARR FAMILY REGULATORY PROTEIN"/>
    <property type="match status" value="1"/>
</dbReference>
<accession>A0ABP8ELW7</accession>
<comment type="caution">
    <text evidence="2">The sequence shown here is derived from an EMBL/GenBank/DDBJ whole genome shotgun (WGS) entry which is preliminary data.</text>
</comment>
<gene>
    <name evidence="2" type="ORF">GCM10022261_23960</name>
</gene>
<dbReference type="InterPro" id="IPR000835">
    <property type="entry name" value="HTH_MarR-typ"/>
</dbReference>
<dbReference type="InterPro" id="IPR039422">
    <property type="entry name" value="MarR/SlyA-like"/>
</dbReference>
<dbReference type="PROSITE" id="PS50995">
    <property type="entry name" value="HTH_MARR_2"/>
    <property type="match status" value="1"/>
</dbReference>
<dbReference type="SUPFAM" id="SSF46785">
    <property type="entry name" value="Winged helix' DNA-binding domain"/>
    <property type="match status" value="1"/>
</dbReference>
<dbReference type="InterPro" id="IPR036390">
    <property type="entry name" value="WH_DNA-bd_sf"/>
</dbReference>
<dbReference type="EMBL" id="BAABAZ010000006">
    <property type="protein sequence ID" value="GAA4284865.1"/>
    <property type="molecule type" value="Genomic_DNA"/>
</dbReference>
<organism evidence="2 3">
    <name type="scientific">Brevibacterium daeguense</name>
    <dbReference type="NCBI Taxonomy" id="909936"/>
    <lineage>
        <taxon>Bacteria</taxon>
        <taxon>Bacillati</taxon>
        <taxon>Actinomycetota</taxon>
        <taxon>Actinomycetes</taxon>
        <taxon>Micrococcales</taxon>
        <taxon>Brevibacteriaceae</taxon>
        <taxon>Brevibacterium</taxon>
    </lineage>
</organism>
<dbReference type="InterPro" id="IPR036388">
    <property type="entry name" value="WH-like_DNA-bd_sf"/>
</dbReference>
<reference evidence="3" key="1">
    <citation type="journal article" date="2019" name="Int. J. Syst. Evol. Microbiol.">
        <title>The Global Catalogue of Microorganisms (GCM) 10K type strain sequencing project: providing services to taxonomists for standard genome sequencing and annotation.</title>
        <authorList>
            <consortium name="The Broad Institute Genomics Platform"/>
            <consortium name="The Broad Institute Genome Sequencing Center for Infectious Disease"/>
            <person name="Wu L."/>
            <person name="Ma J."/>
        </authorList>
    </citation>
    <scope>NUCLEOTIDE SEQUENCE [LARGE SCALE GENOMIC DNA]</scope>
    <source>
        <strain evidence="3">JCM 17458</strain>
    </source>
</reference>
<dbReference type="PANTHER" id="PTHR33164">
    <property type="entry name" value="TRANSCRIPTIONAL REGULATOR, MARR FAMILY"/>
    <property type="match status" value="1"/>
</dbReference>
<dbReference type="SMART" id="SM00347">
    <property type="entry name" value="HTH_MARR"/>
    <property type="match status" value="1"/>
</dbReference>
<dbReference type="RefSeq" id="WP_236862832.1">
    <property type="nucleotide sequence ID" value="NZ_BAABAZ010000006.1"/>
</dbReference>
<protein>
    <submittedName>
        <fullName evidence="2">MarR family winged helix-turn-helix transcriptional regulator</fullName>
    </submittedName>
</protein>
<evidence type="ECO:0000313" key="2">
    <source>
        <dbReference type="EMBL" id="GAA4284865.1"/>
    </source>
</evidence>
<sequence>MTSSSAAEAGEAVGRLNLLADSLVLDAWREYFETAQRLTTRLDAELKSGTGLSLSDYNLLLVLVEAPNRTLRMSVLADRLVFSAPRLNYRIGVLEEKGWVVKSASPDDRRAHLVTLTDEGFRRFLGAGRVHRAHIEKFFESALQPGDAEHILRISAAIDSNLG</sequence>
<keyword evidence="3" id="KW-1185">Reference proteome</keyword>
<dbReference type="Proteomes" id="UP001501586">
    <property type="component" value="Unassembled WGS sequence"/>
</dbReference>
<name>A0ABP8ELW7_9MICO</name>
<evidence type="ECO:0000259" key="1">
    <source>
        <dbReference type="PROSITE" id="PS50995"/>
    </source>
</evidence>